<dbReference type="Proteomes" id="UP000832011">
    <property type="component" value="Chromosome"/>
</dbReference>
<organism evidence="3 4">
    <name type="scientific">Vitreoscilla massiliensis</name>
    <dbReference type="NCBI Taxonomy" id="1689272"/>
    <lineage>
        <taxon>Bacteria</taxon>
        <taxon>Pseudomonadati</taxon>
        <taxon>Pseudomonadota</taxon>
        <taxon>Betaproteobacteria</taxon>
        <taxon>Neisseriales</taxon>
        <taxon>Neisseriaceae</taxon>
        <taxon>Vitreoscilla</taxon>
    </lineage>
</organism>
<reference evidence="3 4" key="1">
    <citation type="journal article" date="2022" name="Res Sq">
        <title>Evolution of multicellular longitudinally dividing oral cavity symbionts (Neisseriaceae).</title>
        <authorList>
            <person name="Nyongesa S."/>
            <person name="Weber P."/>
            <person name="Bernet E."/>
            <person name="Pullido F."/>
            <person name="Nieckarz M."/>
            <person name="Delaby M."/>
            <person name="Nieves C."/>
            <person name="Viehboeck T."/>
            <person name="Krause N."/>
            <person name="Rivera-Millot A."/>
            <person name="Nakamura A."/>
            <person name="Vischer N."/>
            <person name="VanNieuwenhze M."/>
            <person name="Brun Y."/>
            <person name="Cava F."/>
            <person name="Bulgheresi S."/>
            <person name="Veyrier F."/>
        </authorList>
    </citation>
    <scope>NUCLEOTIDE SEQUENCE [LARGE SCALE GENOMIC DNA]</scope>
    <source>
        <strain evidence="3 4">SN4</strain>
    </source>
</reference>
<evidence type="ECO:0000313" key="4">
    <source>
        <dbReference type="Proteomes" id="UP000832011"/>
    </source>
</evidence>
<dbReference type="RefSeq" id="WP_058357776.1">
    <property type="nucleotide sequence ID" value="NZ_CABKVG010000010.1"/>
</dbReference>
<evidence type="ECO:0000256" key="1">
    <source>
        <dbReference type="SAM" id="Phobius"/>
    </source>
</evidence>
<sequence>MLPENQTPPSRSQPYPKDEPTNVLAVVSLVSSVLAWVIIPLLGAIVGVVCGHIARGQLRYQPNESSSVMALLGLIIGYVQLVLLALMFAAVVFFGWALFQNA</sequence>
<accession>A0ABY4DYD6</accession>
<evidence type="ECO:0000259" key="2">
    <source>
        <dbReference type="Pfam" id="PF13828"/>
    </source>
</evidence>
<gene>
    <name evidence="3" type="ORF">LVJ82_13835</name>
</gene>
<keyword evidence="1" id="KW-1133">Transmembrane helix</keyword>
<keyword evidence="1" id="KW-0472">Membrane</keyword>
<feature type="transmembrane region" description="Helical" evidence="1">
    <location>
        <begin position="71"/>
        <end position="99"/>
    </location>
</feature>
<dbReference type="Pfam" id="PF13828">
    <property type="entry name" value="DUF4190"/>
    <property type="match status" value="1"/>
</dbReference>
<protein>
    <submittedName>
        <fullName evidence="3">DUF4190 domain-containing protein</fullName>
    </submittedName>
</protein>
<dbReference type="EMBL" id="CP091511">
    <property type="protein sequence ID" value="UOO88539.1"/>
    <property type="molecule type" value="Genomic_DNA"/>
</dbReference>
<evidence type="ECO:0000313" key="3">
    <source>
        <dbReference type="EMBL" id="UOO88539.1"/>
    </source>
</evidence>
<proteinExistence type="predicted"/>
<dbReference type="InterPro" id="IPR025241">
    <property type="entry name" value="DUF4190"/>
</dbReference>
<keyword evidence="1" id="KW-0812">Transmembrane</keyword>
<name>A0ABY4DYD6_9NEIS</name>
<feature type="domain" description="DUF4190" evidence="2">
    <location>
        <begin position="24"/>
        <end position="86"/>
    </location>
</feature>
<keyword evidence="4" id="KW-1185">Reference proteome</keyword>
<feature type="transmembrane region" description="Helical" evidence="1">
    <location>
        <begin position="23"/>
        <end position="50"/>
    </location>
</feature>